<comment type="caution">
    <text evidence="1">The sequence shown here is derived from an EMBL/GenBank/DDBJ whole genome shotgun (WGS) entry which is preliminary data.</text>
</comment>
<gene>
    <name evidence="1" type="ORF">H9950_10550</name>
</gene>
<protein>
    <submittedName>
        <fullName evidence="1">Uncharacterized protein</fullName>
    </submittedName>
</protein>
<evidence type="ECO:0000313" key="1">
    <source>
        <dbReference type="EMBL" id="HJA86609.1"/>
    </source>
</evidence>
<dbReference type="EMBL" id="DWZI01000052">
    <property type="protein sequence ID" value="HJA86609.1"/>
    <property type="molecule type" value="Genomic_DNA"/>
</dbReference>
<proteinExistence type="predicted"/>
<reference evidence="1" key="2">
    <citation type="submission" date="2021-04" db="EMBL/GenBank/DDBJ databases">
        <authorList>
            <person name="Gilroy R."/>
        </authorList>
    </citation>
    <scope>NUCLEOTIDE SEQUENCE</scope>
    <source>
        <strain evidence="1">ChiHjej12B11-9795</strain>
    </source>
</reference>
<reference evidence="1" key="1">
    <citation type="journal article" date="2021" name="PeerJ">
        <title>Extensive microbial diversity within the chicken gut microbiome revealed by metagenomics and culture.</title>
        <authorList>
            <person name="Gilroy R."/>
            <person name="Ravi A."/>
            <person name="Getino M."/>
            <person name="Pursley I."/>
            <person name="Horton D.L."/>
            <person name="Alikhan N.F."/>
            <person name="Baker D."/>
            <person name="Gharbi K."/>
            <person name="Hall N."/>
            <person name="Watson M."/>
            <person name="Adriaenssens E.M."/>
            <person name="Foster-Nyarko E."/>
            <person name="Jarju S."/>
            <person name="Secka A."/>
            <person name="Antonio M."/>
            <person name="Oren A."/>
            <person name="Chaudhuri R.R."/>
            <person name="La Ragione R."/>
            <person name="Hildebrand F."/>
            <person name="Pallen M.J."/>
        </authorList>
    </citation>
    <scope>NUCLEOTIDE SEQUENCE</scope>
    <source>
        <strain evidence="1">ChiHjej12B11-9795</strain>
    </source>
</reference>
<evidence type="ECO:0000313" key="2">
    <source>
        <dbReference type="Proteomes" id="UP000823862"/>
    </source>
</evidence>
<dbReference type="AlphaFoldDB" id="A0A9D2HY35"/>
<dbReference type="Proteomes" id="UP000823862">
    <property type="component" value="Unassembled WGS sequence"/>
</dbReference>
<accession>A0A9D2HY35</accession>
<organism evidence="1 2">
    <name type="scientific">Candidatus Bacteroides avicola</name>
    <dbReference type="NCBI Taxonomy" id="2838468"/>
    <lineage>
        <taxon>Bacteria</taxon>
        <taxon>Pseudomonadati</taxon>
        <taxon>Bacteroidota</taxon>
        <taxon>Bacteroidia</taxon>
        <taxon>Bacteroidales</taxon>
        <taxon>Bacteroidaceae</taxon>
        <taxon>Bacteroides</taxon>
    </lineage>
</organism>
<sequence length="113" mass="13034">MMEFFRFSLKKFLSSDGILVYLLMALRCEISRLGTTNLLNFCYIQKFSKPFLFTSHRNILNPKLELVIGFMLWSDLNFLTVMCPIWHLIDNQQSGSYIQQARCLAIGSGLLSA</sequence>
<name>A0A9D2HY35_9BACE</name>